<protein>
    <submittedName>
        <fullName evidence="2">Uncharacterized protein</fullName>
    </submittedName>
</protein>
<accession>A0AAV1RXR4</accession>
<comment type="caution">
    <text evidence="2">The sequence shown here is derived from an EMBL/GenBank/DDBJ whole genome shotgun (WGS) entry which is preliminary data.</text>
</comment>
<dbReference type="EMBL" id="CAWUPB010001160">
    <property type="protein sequence ID" value="CAK7341973.1"/>
    <property type="molecule type" value="Genomic_DNA"/>
</dbReference>
<evidence type="ECO:0000256" key="1">
    <source>
        <dbReference type="ARBA" id="ARBA00022801"/>
    </source>
</evidence>
<dbReference type="GO" id="GO:0019915">
    <property type="term" value="P:lipid storage"/>
    <property type="evidence" value="ECO:0007669"/>
    <property type="project" value="InterPro"/>
</dbReference>
<evidence type="ECO:0000313" key="3">
    <source>
        <dbReference type="Proteomes" id="UP001314170"/>
    </source>
</evidence>
<keyword evidence="3" id="KW-1185">Reference proteome</keyword>
<reference evidence="2 3" key="1">
    <citation type="submission" date="2024-01" db="EMBL/GenBank/DDBJ databases">
        <authorList>
            <person name="Waweru B."/>
        </authorList>
    </citation>
    <scope>NUCLEOTIDE SEQUENCE [LARGE SCALE GENOMIC DNA]</scope>
</reference>
<dbReference type="Proteomes" id="UP001314170">
    <property type="component" value="Unassembled WGS sequence"/>
</dbReference>
<dbReference type="GO" id="GO:0005811">
    <property type="term" value="C:lipid droplet"/>
    <property type="evidence" value="ECO:0007669"/>
    <property type="project" value="InterPro"/>
</dbReference>
<dbReference type="InterPro" id="IPR019363">
    <property type="entry name" value="LDAH"/>
</dbReference>
<name>A0AAV1RXR4_9ROSI</name>
<dbReference type="AlphaFoldDB" id="A0AAV1RXR4"/>
<keyword evidence="1" id="KW-0378">Hydrolase</keyword>
<organism evidence="2 3">
    <name type="scientific">Dovyalis caffra</name>
    <dbReference type="NCBI Taxonomy" id="77055"/>
    <lineage>
        <taxon>Eukaryota</taxon>
        <taxon>Viridiplantae</taxon>
        <taxon>Streptophyta</taxon>
        <taxon>Embryophyta</taxon>
        <taxon>Tracheophyta</taxon>
        <taxon>Spermatophyta</taxon>
        <taxon>Magnoliopsida</taxon>
        <taxon>eudicotyledons</taxon>
        <taxon>Gunneridae</taxon>
        <taxon>Pentapetalae</taxon>
        <taxon>rosids</taxon>
        <taxon>fabids</taxon>
        <taxon>Malpighiales</taxon>
        <taxon>Salicaceae</taxon>
        <taxon>Flacourtieae</taxon>
        <taxon>Dovyalis</taxon>
    </lineage>
</organism>
<dbReference type="GO" id="GO:0016298">
    <property type="term" value="F:lipase activity"/>
    <property type="evidence" value="ECO:0007669"/>
    <property type="project" value="InterPro"/>
</dbReference>
<dbReference type="PANTHER" id="PTHR13390:SF0">
    <property type="entry name" value="LIPID DROPLET-ASSOCIATED HYDROLASE"/>
    <property type="match status" value="1"/>
</dbReference>
<evidence type="ECO:0000313" key="2">
    <source>
        <dbReference type="EMBL" id="CAK7341973.1"/>
    </source>
</evidence>
<dbReference type="Pfam" id="PF10230">
    <property type="entry name" value="LIDHydrolase"/>
    <property type="match status" value="2"/>
</dbReference>
<sequence>MSHQHFLSTIKKRANFRLCRVSSHTTELLEIGADDPKLHVLFIPGNPGIIAFYKDFLESLTGRMEGCSPYKNSLITRSRILSASVSFVLATLRLRPKWALRLIVIKIIGRSWSATAVEAVCSHLLQYHILRNILFMTMTEFKEISKQVPSIALSIEKEGLTPNFSCTEAGSVWVAR</sequence>
<dbReference type="PANTHER" id="PTHR13390">
    <property type="entry name" value="LIPASE"/>
    <property type="match status" value="1"/>
</dbReference>
<proteinExistence type="predicted"/>
<gene>
    <name evidence="2" type="ORF">DCAF_LOCUS16555</name>
</gene>